<dbReference type="GO" id="GO:0020037">
    <property type="term" value="F:heme binding"/>
    <property type="evidence" value="ECO:0007669"/>
    <property type="project" value="InterPro"/>
</dbReference>
<evidence type="ECO:0000256" key="3">
    <source>
        <dbReference type="ARBA" id="ARBA00022617"/>
    </source>
</evidence>
<evidence type="ECO:0000259" key="9">
    <source>
        <dbReference type="PROSITE" id="PS01033"/>
    </source>
</evidence>
<evidence type="ECO:0000256" key="5">
    <source>
        <dbReference type="ARBA" id="ARBA00022723"/>
    </source>
</evidence>
<dbReference type="Gene3D" id="1.10.490.10">
    <property type="entry name" value="Globins"/>
    <property type="match status" value="1"/>
</dbReference>
<dbReference type="GO" id="GO:0042744">
    <property type="term" value="P:hydrogen peroxide catabolic process"/>
    <property type="evidence" value="ECO:0007669"/>
    <property type="project" value="TreeGrafter"/>
</dbReference>
<feature type="region of interest" description="Disordered" evidence="8">
    <location>
        <begin position="1"/>
        <end position="92"/>
    </location>
</feature>
<dbReference type="Pfam" id="PF00042">
    <property type="entry name" value="Globin"/>
    <property type="match status" value="1"/>
</dbReference>
<evidence type="ECO:0000256" key="2">
    <source>
        <dbReference type="ARBA" id="ARBA00022448"/>
    </source>
</evidence>
<organism evidence="10 11">
    <name type="scientific">Leptobrachium leishanense</name>
    <name type="common">Leishan spiny toad</name>
    <dbReference type="NCBI Taxonomy" id="445787"/>
    <lineage>
        <taxon>Eukaryota</taxon>
        <taxon>Metazoa</taxon>
        <taxon>Chordata</taxon>
        <taxon>Craniata</taxon>
        <taxon>Vertebrata</taxon>
        <taxon>Euteleostomi</taxon>
        <taxon>Amphibia</taxon>
        <taxon>Batrachia</taxon>
        <taxon>Anura</taxon>
        <taxon>Pelobatoidea</taxon>
        <taxon>Megophryidae</taxon>
        <taxon>Leptobrachium</taxon>
    </lineage>
</organism>
<comment type="similarity">
    <text evidence="1 7">Belongs to the globin family.</text>
</comment>
<dbReference type="GO" id="GO:0005344">
    <property type="term" value="F:oxygen carrier activity"/>
    <property type="evidence" value="ECO:0007669"/>
    <property type="project" value="UniProtKB-KW"/>
</dbReference>
<dbReference type="GO" id="GO:0019825">
    <property type="term" value="F:oxygen binding"/>
    <property type="evidence" value="ECO:0007669"/>
    <property type="project" value="InterPro"/>
</dbReference>
<dbReference type="GeneTree" id="ENSGT00940000158623"/>
<keyword evidence="6" id="KW-0408">Iron</keyword>
<dbReference type="GO" id="GO:0031838">
    <property type="term" value="C:haptoglobin-hemoglobin complex"/>
    <property type="evidence" value="ECO:0007669"/>
    <property type="project" value="TreeGrafter"/>
</dbReference>
<reference evidence="10" key="2">
    <citation type="submission" date="2025-09" db="UniProtKB">
        <authorList>
            <consortium name="Ensembl"/>
        </authorList>
    </citation>
    <scope>IDENTIFICATION</scope>
</reference>
<dbReference type="PANTHER" id="PTHR11442:SF41">
    <property type="entry name" value="HEMOGLOBIN SUBUNIT ZETA"/>
    <property type="match status" value="1"/>
</dbReference>
<evidence type="ECO:0000256" key="6">
    <source>
        <dbReference type="ARBA" id="ARBA00023004"/>
    </source>
</evidence>
<dbReference type="InterPro" id="IPR012292">
    <property type="entry name" value="Globin/Proto"/>
</dbReference>
<evidence type="ECO:0000256" key="8">
    <source>
        <dbReference type="SAM" id="MobiDB-lite"/>
    </source>
</evidence>
<dbReference type="GO" id="GO:0046872">
    <property type="term" value="F:metal ion binding"/>
    <property type="evidence" value="ECO:0007669"/>
    <property type="project" value="UniProtKB-KW"/>
</dbReference>
<dbReference type="InterPro" id="IPR050056">
    <property type="entry name" value="Hemoglobin_oxygen_transport"/>
</dbReference>
<dbReference type="InterPro" id="IPR000971">
    <property type="entry name" value="Globin"/>
</dbReference>
<dbReference type="InterPro" id="IPR009050">
    <property type="entry name" value="Globin-like_sf"/>
</dbReference>
<dbReference type="GO" id="GO:0004601">
    <property type="term" value="F:peroxidase activity"/>
    <property type="evidence" value="ECO:0007669"/>
    <property type="project" value="TreeGrafter"/>
</dbReference>
<dbReference type="GO" id="GO:0005833">
    <property type="term" value="C:hemoglobin complex"/>
    <property type="evidence" value="ECO:0007669"/>
    <property type="project" value="InterPro"/>
</dbReference>
<evidence type="ECO:0000256" key="4">
    <source>
        <dbReference type="ARBA" id="ARBA00022621"/>
    </source>
</evidence>
<dbReference type="PANTHER" id="PTHR11442">
    <property type="entry name" value="HEMOGLOBIN FAMILY MEMBER"/>
    <property type="match status" value="1"/>
</dbReference>
<feature type="domain" description="Globin" evidence="9">
    <location>
        <begin position="93"/>
        <end position="233"/>
    </location>
</feature>
<keyword evidence="3 7" id="KW-0349">Heme</keyword>
<evidence type="ECO:0000313" key="11">
    <source>
        <dbReference type="Proteomes" id="UP000694569"/>
    </source>
</evidence>
<dbReference type="GO" id="GO:0043177">
    <property type="term" value="F:organic acid binding"/>
    <property type="evidence" value="ECO:0007669"/>
    <property type="project" value="TreeGrafter"/>
</dbReference>
<proteinExistence type="inferred from homology"/>
<dbReference type="CDD" id="cd08927">
    <property type="entry name" value="Hb-alpha-like"/>
    <property type="match status" value="1"/>
</dbReference>
<dbReference type="Proteomes" id="UP000694569">
    <property type="component" value="Unplaced"/>
</dbReference>
<keyword evidence="2 7" id="KW-0813">Transport</keyword>
<protein>
    <recommendedName>
        <fullName evidence="9">Globin domain-containing protein</fullName>
    </recommendedName>
</protein>
<dbReference type="AlphaFoldDB" id="A0A8C5M460"/>
<evidence type="ECO:0000256" key="7">
    <source>
        <dbReference type="RuleBase" id="RU000356"/>
    </source>
</evidence>
<name>A0A8C5M460_9ANUR</name>
<dbReference type="GO" id="GO:0072562">
    <property type="term" value="C:blood microparticle"/>
    <property type="evidence" value="ECO:0007669"/>
    <property type="project" value="TreeGrafter"/>
</dbReference>
<feature type="compositionally biased region" description="Basic and acidic residues" evidence="8">
    <location>
        <begin position="64"/>
        <end position="76"/>
    </location>
</feature>
<dbReference type="Ensembl" id="ENSLLET00000009583.1">
    <property type="protein sequence ID" value="ENSLLEP00000009225.1"/>
    <property type="gene ID" value="ENSLLEG00000005757.1"/>
</dbReference>
<evidence type="ECO:0000256" key="1">
    <source>
        <dbReference type="ARBA" id="ARBA00008705"/>
    </source>
</evidence>
<accession>A0A8C5M460</accession>
<keyword evidence="4 7" id="KW-0561">Oxygen transport</keyword>
<dbReference type="GO" id="GO:0031720">
    <property type="term" value="F:haptoglobin binding"/>
    <property type="evidence" value="ECO:0007669"/>
    <property type="project" value="TreeGrafter"/>
</dbReference>
<dbReference type="FunFam" id="1.10.490.10:FF:000002">
    <property type="entry name" value="Hemoglobin subunit alpha"/>
    <property type="match status" value="1"/>
</dbReference>
<sequence length="233" mass="24705">DITRSSAGPFKARPGHARLQTPVASSACRGWSRGTPGGAEHPGLRGGLGSLSLPQCQETPPGDQEPHGNPARERQPRLGPQGHARHPQPASPCLIDAEKSTLVSLCGKVAGHADVTGAEALERLFLSFPQTKTYFSHFNLSHGSPDLLRHGGKVVNALINAAGHLDDLSGALSALSDLHAFQLRVDPGNFRLLSHSIQVTLAAHFGSEFTPVAQSAWDKFIAAVSEILVSKYR</sequence>
<keyword evidence="11" id="KW-1185">Reference proteome</keyword>
<dbReference type="PRINTS" id="PR00612">
    <property type="entry name" value="ALPHAHAEM"/>
</dbReference>
<dbReference type="SUPFAM" id="SSF46458">
    <property type="entry name" value="Globin-like"/>
    <property type="match status" value="1"/>
</dbReference>
<reference evidence="10" key="1">
    <citation type="submission" date="2025-08" db="UniProtKB">
        <authorList>
            <consortium name="Ensembl"/>
        </authorList>
    </citation>
    <scope>IDENTIFICATION</scope>
</reference>
<dbReference type="InterPro" id="IPR002338">
    <property type="entry name" value="Hemoglobin_a-typ"/>
</dbReference>
<dbReference type="PROSITE" id="PS01033">
    <property type="entry name" value="GLOBIN"/>
    <property type="match status" value="1"/>
</dbReference>
<evidence type="ECO:0000313" key="10">
    <source>
        <dbReference type="Ensembl" id="ENSLLEP00000009225.1"/>
    </source>
</evidence>
<keyword evidence="5" id="KW-0479">Metal-binding</keyword>